<keyword evidence="4" id="KW-0378">Hydrolase</keyword>
<protein>
    <submittedName>
        <fullName evidence="6">Peptidase S10</fullName>
    </submittedName>
</protein>
<reference evidence="6" key="1">
    <citation type="submission" date="2023-05" db="EMBL/GenBank/DDBJ databases">
        <authorList>
            <person name="Zhang X."/>
        </authorList>
    </citation>
    <scope>NUCLEOTIDE SEQUENCE</scope>
    <source>
        <strain evidence="6">YF14B1</strain>
    </source>
</reference>
<name>A0AAE3QSP5_9BACT</name>
<evidence type="ECO:0000256" key="4">
    <source>
        <dbReference type="ARBA" id="ARBA00022801"/>
    </source>
</evidence>
<evidence type="ECO:0000256" key="5">
    <source>
        <dbReference type="ARBA" id="ARBA00023180"/>
    </source>
</evidence>
<dbReference type="EMBL" id="JASJOS010000016">
    <property type="protein sequence ID" value="MDJ1484717.1"/>
    <property type="molecule type" value="Genomic_DNA"/>
</dbReference>
<dbReference type="Gene3D" id="3.40.50.1820">
    <property type="entry name" value="alpha/beta hydrolase"/>
    <property type="match status" value="1"/>
</dbReference>
<gene>
    <name evidence="6" type="ORF">QNI16_29730</name>
</gene>
<dbReference type="InterPro" id="IPR001563">
    <property type="entry name" value="Peptidase_S10"/>
</dbReference>
<dbReference type="SUPFAM" id="SSF53474">
    <property type="entry name" value="alpha/beta-Hydrolases"/>
    <property type="match status" value="1"/>
</dbReference>
<organism evidence="6 7">
    <name type="scientific">Xanthocytophaga flava</name>
    <dbReference type="NCBI Taxonomy" id="3048013"/>
    <lineage>
        <taxon>Bacteria</taxon>
        <taxon>Pseudomonadati</taxon>
        <taxon>Bacteroidota</taxon>
        <taxon>Cytophagia</taxon>
        <taxon>Cytophagales</taxon>
        <taxon>Rhodocytophagaceae</taxon>
        <taxon>Xanthocytophaga</taxon>
    </lineage>
</organism>
<evidence type="ECO:0000313" key="7">
    <source>
        <dbReference type="Proteomes" id="UP001241110"/>
    </source>
</evidence>
<evidence type="ECO:0000313" key="6">
    <source>
        <dbReference type="EMBL" id="MDJ1484717.1"/>
    </source>
</evidence>
<dbReference type="AlphaFoldDB" id="A0AAE3QSP5"/>
<dbReference type="PANTHER" id="PTHR11802:SF3">
    <property type="entry name" value="RETINOID-INDUCIBLE SERINE CARBOXYPEPTIDASE"/>
    <property type="match status" value="1"/>
</dbReference>
<dbReference type="Pfam" id="PF00450">
    <property type="entry name" value="Peptidase_S10"/>
    <property type="match status" value="1"/>
</dbReference>
<dbReference type="GO" id="GO:0004185">
    <property type="term" value="F:serine-type carboxypeptidase activity"/>
    <property type="evidence" value="ECO:0007669"/>
    <property type="project" value="InterPro"/>
</dbReference>
<comment type="caution">
    <text evidence="6">The sequence shown here is derived from an EMBL/GenBank/DDBJ whole genome shotgun (WGS) entry which is preliminary data.</text>
</comment>
<proteinExistence type="predicted"/>
<dbReference type="InterPro" id="IPR029058">
    <property type="entry name" value="AB_hydrolase_fold"/>
</dbReference>
<accession>A0AAE3QSP5</accession>
<keyword evidence="1" id="KW-0121">Carboxypeptidase</keyword>
<sequence>MKKYLVLLQTFLFTTILTQLIAQEKIKSDGPLSITKHKISINGKTINYTATTGYLVLREESGKARANIFFVAYTKDGVADPATRPITYSFNGGPGSSSVWLHMGALGPRRIQMTDAGESEAPPYKVIDNEYTWLDETDLVFIDPVTTGYSRPAEGVEGKEFHGYNEDISSVGDFIRLYTTQFERWSSPKFLAGESYGTTRSAGLSGYLQDRHGLYLNGIVLISSVLNFQTILFDKGNELPFALYLPTYSAIAWYHKKLSPEYTDLKKLLAEVEQFAMGEYSIALMKGDKLTDDEKQSLTEKLNRYTGLSKEYIQQTHYRIEILRFTKELLRKEGRMSGRLDGRFKGIDYDNAGEHFEFDPSYNVAIYGPYTTAINDYVRRELKYENDLPYEVLTGRVHPWNYTNVQNQYLNVTETLRQSIVKNPFLKILVCNGYYDLATPYFATDYTFNHMFLDKSLQKNIKMTFYESGHMMYIHKPSLIQFRKDVSTFYKESLTR</sequence>
<dbReference type="GO" id="GO:0006508">
    <property type="term" value="P:proteolysis"/>
    <property type="evidence" value="ECO:0007669"/>
    <property type="project" value="UniProtKB-KW"/>
</dbReference>
<evidence type="ECO:0000256" key="3">
    <source>
        <dbReference type="ARBA" id="ARBA00022729"/>
    </source>
</evidence>
<evidence type="ECO:0000256" key="1">
    <source>
        <dbReference type="ARBA" id="ARBA00022645"/>
    </source>
</evidence>
<keyword evidence="3" id="KW-0732">Signal</keyword>
<dbReference type="Proteomes" id="UP001241110">
    <property type="component" value="Unassembled WGS sequence"/>
</dbReference>
<dbReference type="RefSeq" id="WP_313986362.1">
    <property type="nucleotide sequence ID" value="NZ_JASJOS010000016.1"/>
</dbReference>
<dbReference type="PANTHER" id="PTHR11802">
    <property type="entry name" value="SERINE PROTEASE FAMILY S10 SERINE CARBOXYPEPTIDASE"/>
    <property type="match status" value="1"/>
</dbReference>
<keyword evidence="2" id="KW-0645">Protease</keyword>
<evidence type="ECO:0000256" key="2">
    <source>
        <dbReference type="ARBA" id="ARBA00022670"/>
    </source>
</evidence>
<keyword evidence="5" id="KW-0325">Glycoprotein</keyword>